<accession>A0ABT2EV71</accession>
<reference evidence="1 2" key="1">
    <citation type="submission" date="2022-08" db="EMBL/GenBank/DDBJ databases">
        <title>Bacterial and archaeal communities from various locations to study Microbial Dark Matter (Phase II).</title>
        <authorList>
            <person name="Stepanauskas R."/>
        </authorList>
    </citation>
    <scope>NUCLEOTIDE SEQUENCE [LARGE SCALE GENOMIC DNA]</scope>
    <source>
        <strain evidence="1 2">PD1</strain>
    </source>
</reference>
<name>A0ABT2EV71_9BACT</name>
<keyword evidence="2" id="KW-1185">Reference proteome</keyword>
<sequence length="53" mass="5887">MANDSTCVDKHKMLDKRYQLFNAADWEPSPLGSFGPVKLTPFKSATSKLSPET</sequence>
<comment type="caution">
    <text evidence="1">The sequence shown here is derived from an EMBL/GenBank/DDBJ whole genome shotgun (WGS) entry which is preliminary data.</text>
</comment>
<protein>
    <submittedName>
        <fullName evidence="1">Uncharacterized protein</fullName>
    </submittedName>
</protein>
<evidence type="ECO:0000313" key="1">
    <source>
        <dbReference type="EMBL" id="MCS3920815.1"/>
    </source>
</evidence>
<gene>
    <name evidence="1" type="ORF">M2350_003252</name>
</gene>
<evidence type="ECO:0000313" key="2">
    <source>
        <dbReference type="Proteomes" id="UP001204798"/>
    </source>
</evidence>
<dbReference type="EMBL" id="JANUCP010000007">
    <property type="protein sequence ID" value="MCS3920815.1"/>
    <property type="molecule type" value="Genomic_DNA"/>
</dbReference>
<dbReference type="RefSeq" id="WP_259100980.1">
    <property type="nucleotide sequence ID" value="NZ_CP130454.1"/>
</dbReference>
<organism evidence="1 2">
    <name type="scientific">Candidatus Fervidibacter sacchari</name>
    <dbReference type="NCBI Taxonomy" id="1448929"/>
    <lineage>
        <taxon>Bacteria</taxon>
        <taxon>Candidatus Fervidibacterota</taxon>
        <taxon>Candidatus Fervidibacter</taxon>
    </lineage>
</organism>
<proteinExistence type="predicted"/>
<dbReference type="Proteomes" id="UP001204798">
    <property type="component" value="Unassembled WGS sequence"/>
</dbReference>